<dbReference type="PANTHER" id="PTHR46632:SF9">
    <property type="entry name" value="RING-TYPE E3 UBIQUITIN TRANSFERASE"/>
    <property type="match status" value="1"/>
</dbReference>
<organism evidence="2 3">
    <name type="scientific">Panicum miliaceum</name>
    <name type="common">Proso millet</name>
    <name type="synonym">Broomcorn millet</name>
    <dbReference type="NCBI Taxonomy" id="4540"/>
    <lineage>
        <taxon>Eukaryota</taxon>
        <taxon>Viridiplantae</taxon>
        <taxon>Streptophyta</taxon>
        <taxon>Embryophyta</taxon>
        <taxon>Tracheophyta</taxon>
        <taxon>Spermatophyta</taxon>
        <taxon>Magnoliopsida</taxon>
        <taxon>Liliopsida</taxon>
        <taxon>Poales</taxon>
        <taxon>Poaceae</taxon>
        <taxon>PACMAD clade</taxon>
        <taxon>Panicoideae</taxon>
        <taxon>Panicodae</taxon>
        <taxon>Paniceae</taxon>
        <taxon>Panicinae</taxon>
        <taxon>Panicum</taxon>
        <taxon>Panicum sect. Panicum</taxon>
    </lineage>
</organism>
<protein>
    <submittedName>
        <fullName evidence="2">E3 ubiquitin-protein ligase SINA-like 5</fullName>
    </submittedName>
</protein>
<dbReference type="EMBL" id="PQIB02000013">
    <property type="protein sequence ID" value="RLM73819.1"/>
    <property type="molecule type" value="Genomic_DNA"/>
</dbReference>
<dbReference type="OrthoDB" id="4788989at2759"/>
<gene>
    <name evidence="2" type="ORF">C2845_PM15G00570</name>
</gene>
<sequence>MVLERGENRKKPKPIGQASPTAMVKCEPLEGEPRAEEQEEGEVGRGGGAGVVQAIMEVMEERSLDLRIGCALFTCRACLDPLKPPTFKCEAGHVLCGSCQVSHDQACGCATTYVACLDVDAFVHDAKVPCLHYHWGVGATSSTTTPRTTSAMPR</sequence>
<evidence type="ECO:0000313" key="2">
    <source>
        <dbReference type="EMBL" id="RLM73819.1"/>
    </source>
</evidence>
<reference evidence="3" key="1">
    <citation type="journal article" date="2019" name="Nat. Commun.">
        <title>The genome of broomcorn millet.</title>
        <authorList>
            <person name="Zou C."/>
            <person name="Miki D."/>
            <person name="Li D."/>
            <person name="Tang Q."/>
            <person name="Xiao L."/>
            <person name="Rajput S."/>
            <person name="Deng P."/>
            <person name="Jia W."/>
            <person name="Huang R."/>
            <person name="Zhang M."/>
            <person name="Sun Y."/>
            <person name="Hu J."/>
            <person name="Fu X."/>
            <person name="Schnable P.S."/>
            <person name="Li F."/>
            <person name="Zhang H."/>
            <person name="Feng B."/>
            <person name="Zhu X."/>
            <person name="Liu R."/>
            <person name="Schnable J.C."/>
            <person name="Zhu J.-K."/>
            <person name="Zhang H."/>
        </authorList>
    </citation>
    <scope>NUCLEOTIDE SEQUENCE [LARGE SCALE GENOMIC DNA]</scope>
</reference>
<name>A0A3L6Q585_PANMI</name>
<dbReference type="InterPro" id="IPR044286">
    <property type="entry name" value="SINL_plant"/>
</dbReference>
<evidence type="ECO:0000256" key="1">
    <source>
        <dbReference type="SAM" id="MobiDB-lite"/>
    </source>
</evidence>
<feature type="region of interest" description="Disordered" evidence="1">
    <location>
        <begin position="1"/>
        <end position="23"/>
    </location>
</feature>
<accession>A0A3L6Q585</accession>
<dbReference type="AlphaFoldDB" id="A0A3L6Q585"/>
<comment type="caution">
    <text evidence="2">The sequence shown here is derived from an EMBL/GenBank/DDBJ whole genome shotgun (WGS) entry which is preliminary data.</text>
</comment>
<dbReference type="Proteomes" id="UP000275267">
    <property type="component" value="Unassembled WGS sequence"/>
</dbReference>
<keyword evidence="3" id="KW-1185">Reference proteome</keyword>
<evidence type="ECO:0000313" key="3">
    <source>
        <dbReference type="Proteomes" id="UP000275267"/>
    </source>
</evidence>
<dbReference type="PANTHER" id="PTHR46632">
    <property type="entry name" value="E3 UBIQUITIN-PROTEIN LIGASE SINA-LIKE 4"/>
    <property type="match status" value="1"/>
</dbReference>
<proteinExistence type="predicted"/>